<feature type="domain" description="Knr4/Smi1-like" evidence="1">
    <location>
        <begin position="34"/>
        <end position="175"/>
    </location>
</feature>
<dbReference type="Proteomes" id="UP000193834">
    <property type="component" value="Unassembled WGS sequence"/>
</dbReference>
<evidence type="ECO:0000313" key="2">
    <source>
        <dbReference type="EMBL" id="SMG19789.1"/>
    </source>
</evidence>
<accession>A0A1X7IXJ2</accession>
<evidence type="ECO:0000313" key="3">
    <source>
        <dbReference type="Proteomes" id="UP000193834"/>
    </source>
</evidence>
<organism evidence="2 3">
    <name type="scientific">Paenibacillus aquistagni</name>
    <dbReference type="NCBI Taxonomy" id="1852522"/>
    <lineage>
        <taxon>Bacteria</taxon>
        <taxon>Bacillati</taxon>
        <taxon>Bacillota</taxon>
        <taxon>Bacilli</taxon>
        <taxon>Bacillales</taxon>
        <taxon>Paenibacillaceae</taxon>
        <taxon>Paenibacillus</taxon>
    </lineage>
</organism>
<sequence>MSFSFETFKKRIELTGDRIEEIGGKVQEIIIEDPATEEQILSIERELGVLLPESFKNVLLNFSAAFRFRWYFPDDFKLPKQYREIFSGRPNWNLNDLVEIDKGRREWIEHVFPNPEDDYDKVWHNKLAFLEVENGDYFAFDLSEDGRHPIVYLSHDDGAGHGYVIANNFIELIDNWSRICFVGSEDWQWMPFVQSSESGILPCSDSAIEFRKLLKIDI</sequence>
<name>A0A1X7IXJ2_9BACL</name>
<dbReference type="SMART" id="SM00860">
    <property type="entry name" value="SMI1_KNR4"/>
    <property type="match status" value="1"/>
</dbReference>
<dbReference type="Gene3D" id="3.40.1580.10">
    <property type="entry name" value="SMI1/KNR4-like"/>
    <property type="match status" value="1"/>
</dbReference>
<keyword evidence="3" id="KW-1185">Reference proteome</keyword>
<dbReference type="InterPro" id="IPR018958">
    <property type="entry name" value="Knr4/Smi1-like_dom"/>
</dbReference>
<dbReference type="InterPro" id="IPR037883">
    <property type="entry name" value="Knr4/Smi1-like_sf"/>
</dbReference>
<dbReference type="STRING" id="1852522.SAMN06295960_0952"/>
<dbReference type="RefSeq" id="WP_085493154.1">
    <property type="nucleotide sequence ID" value="NZ_FXAZ01000001.1"/>
</dbReference>
<evidence type="ECO:0000259" key="1">
    <source>
        <dbReference type="SMART" id="SM00860"/>
    </source>
</evidence>
<dbReference type="SUPFAM" id="SSF160631">
    <property type="entry name" value="SMI1/KNR4-like"/>
    <property type="match status" value="1"/>
</dbReference>
<dbReference type="Pfam" id="PF09346">
    <property type="entry name" value="SMI1_KNR4"/>
    <property type="match status" value="1"/>
</dbReference>
<reference evidence="2 3" key="1">
    <citation type="submission" date="2017-04" db="EMBL/GenBank/DDBJ databases">
        <authorList>
            <person name="Afonso C.L."/>
            <person name="Miller P.J."/>
            <person name="Scott M.A."/>
            <person name="Spackman E."/>
            <person name="Goraichik I."/>
            <person name="Dimitrov K.M."/>
            <person name="Suarez D.L."/>
            <person name="Swayne D.E."/>
        </authorList>
    </citation>
    <scope>NUCLEOTIDE SEQUENCE [LARGE SCALE GENOMIC DNA]</scope>
    <source>
        <strain evidence="2 3">11</strain>
    </source>
</reference>
<proteinExistence type="predicted"/>
<gene>
    <name evidence="2" type="ORF">SAMN06295960_0952</name>
</gene>
<protein>
    <submittedName>
        <fullName evidence="2">SMI1-KNR4 cell-wall</fullName>
    </submittedName>
</protein>
<dbReference type="OrthoDB" id="2875031at2"/>
<dbReference type="AlphaFoldDB" id="A0A1X7IXJ2"/>
<dbReference type="EMBL" id="FXAZ01000001">
    <property type="protein sequence ID" value="SMG19789.1"/>
    <property type="molecule type" value="Genomic_DNA"/>
</dbReference>